<organism evidence="2 3">
    <name type="scientific">Trypanosoma brucei brucei (strain 927/4 GUTat10.1)</name>
    <dbReference type="NCBI Taxonomy" id="185431"/>
    <lineage>
        <taxon>Eukaryota</taxon>
        <taxon>Discoba</taxon>
        <taxon>Euglenozoa</taxon>
        <taxon>Kinetoplastea</taxon>
        <taxon>Metakinetoplastina</taxon>
        <taxon>Trypanosomatida</taxon>
        <taxon>Trypanosomatidae</taxon>
        <taxon>Trypanosoma</taxon>
    </lineage>
</organism>
<gene>
    <name evidence="2" type="ORF">Tb09.160.3770</name>
</gene>
<keyword evidence="1" id="KW-0732">Signal</keyword>
<proteinExistence type="predicted"/>
<evidence type="ECO:0008006" key="4">
    <source>
        <dbReference type="Google" id="ProtNLM"/>
    </source>
</evidence>
<keyword evidence="3" id="KW-1185">Reference proteome</keyword>
<protein>
    <recommendedName>
        <fullName evidence="4">Secreted protein</fullName>
    </recommendedName>
</protein>
<dbReference type="Proteomes" id="UP000008524">
    <property type="component" value="Chromosome 9"/>
</dbReference>
<dbReference type="InParanoid" id="Q38F28"/>
<reference evidence="2 3" key="2">
    <citation type="journal article" date="2005" name="Science">
        <title>The genome of the African trypanosome Trypanosoma brucei.</title>
        <authorList>
            <person name="Berriman M."/>
            <person name="Ghedin E."/>
            <person name="Hertz-Fowler C."/>
            <person name="Blandin G."/>
            <person name="Renauld H."/>
            <person name="Bartholomeu D.C."/>
            <person name="Lennard N.J."/>
            <person name="Caler E."/>
            <person name="Hamlin N.E."/>
            <person name="Haas B."/>
            <person name="Bohme U."/>
            <person name="Hannick L."/>
            <person name="Aslett M.A."/>
            <person name="Shallom J."/>
            <person name="Marcello L."/>
            <person name="Hou L."/>
            <person name="Wickstead B."/>
            <person name="Alsmark U.C."/>
            <person name="Arrowsmith C."/>
            <person name="Atkin R.J."/>
            <person name="Barron A.J."/>
            <person name="Bringaud F."/>
            <person name="Brooks K."/>
            <person name="Carrington M."/>
            <person name="Cherevach I."/>
            <person name="Chillingworth T.J."/>
            <person name="Churcher C."/>
            <person name="Clark L.N."/>
            <person name="Corton C.H."/>
            <person name="Cronin A."/>
            <person name="Davies R.M."/>
            <person name="Doggett J."/>
            <person name="Djikeng A."/>
            <person name="Feldblyum T."/>
            <person name="Field M.C."/>
            <person name="Fraser A."/>
            <person name="Goodhead I."/>
            <person name="Hance Z."/>
            <person name="Harper D."/>
            <person name="Harris B.R."/>
            <person name="Hauser H."/>
            <person name="Hostetler J."/>
            <person name="Ivens A."/>
            <person name="Jagels K."/>
            <person name="Johnson D."/>
            <person name="Johnson J."/>
            <person name="Jones K."/>
            <person name="Kerhornou A.X."/>
            <person name="Koo H."/>
            <person name="Larke N."/>
            <person name="Landfear S."/>
            <person name="Larkin C."/>
            <person name="Leech V."/>
            <person name="Line A."/>
            <person name="Lord A."/>
            <person name="Macleod A."/>
            <person name="Mooney P.J."/>
            <person name="Moule S."/>
            <person name="Martin D.M."/>
            <person name="Morgan G.W."/>
            <person name="Mungall K."/>
            <person name="Norbertczak H."/>
            <person name="Ormond D."/>
            <person name="Pai G."/>
            <person name="Peacock C.S."/>
            <person name="Peterson J."/>
            <person name="Quail M.A."/>
            <person name="Rabbinowitsch E."/>
            <person name="Rajandream M.A."/>
            <person name="Reitter C."/>
            <person name="Salzberg S.L."/>
            <person name="Sanders M."/>
            <person name="Schobel S."/>
            <person name="Sharp S."/>
            <person name="Simmonds M."/>
            <person name="Simpson A.J."/>
            <person name="Tallon L."/>
            <person name="Turner C.M."/>
            <person name="Tait A."/>
            <person name="Tivey A.R."/>
            <person name="Van Aken S."/>
            <person name="Walker D."/>
            <person name="Wanless D."/>
            <person name="Wang S."/>
            <person name="White B."/>
            <person name="White O."/>
            <person name="Whitehead S."/>
            <person name="Woodward J."/>
            <person name="Wortman J."/>
            <person name="Adams M.D."/>
            <person name="Embley T.M."/>
            <person name="Gull K."/>
            <person name="Ullu E."/>
            <person name="Barry J.D."/>
            <person name="Fairlamb A.H."/>
            <person name="Opperdoes F."/>
            <person name="Barrell B.G."/>
            <person name="Donelson J.E."/>
            <person name="Hall N."/>
            <person name="Fraser C.M."/>
            <person name="Melville S.E."/>
            <person name="El-Sayed N.M."/>
        </authorList>
    </citation>
    <scope>NUCLEOTIDE SEQUENCE [LARGE SCALE GENOMIC DNA]</scope>
    <source>
        <strain evidence="2 3">927/4 GUTat10.1</strain>
    </source>
</reference>
<dbReference type="GeneID" id="3660540"/>
<name>Q38F28_TRYB2</name>
<evidence type="ECO:0000256" key="1">
    <source>
        <dbReference type="SAM" id="SignalP"/>
    </source>
</evidence>
<accession>Q38F28</accession>
<feature type="signal peptide" evidence="1">
    <location>
        <begin position="1"/>
        <end position="29"/>
    </location>
</feature>
<reference evidence="2 3" key="1">
    <citation type="journal article" date="2005" name="Science">
        <title>Comparative genomics of trypanosomatid parasitic protozoa.</title>
        <authorList>
            <person name="El-Sayed N.M."/>
            <person name="Myler P.J."/>
            <person name="Blandin G."/>
            <person name="Berriman M."/>
            <person name="Crabtree J."/>
            <person name="Aggarwal G."/>
            <person name="Caler E."/>
            <person name="Renauld H."/>
            <person name="Worthey E.A."/>
            <person name="Hertz-Fowler C."/>
            <person name="Ghedin E."/>
            <person name="Peacock C."/>
            <person name="Bartholomeu D.C."/>
            <person name="Haas B.J."/>
            <person name="Tran A.N."/>
            <person name="Wortman J.R."/>
            <person name="Alsmark U.C."/>
            <person name="Angiuoli S."/>
            <person name="Anupama A."/>
            <person name="Badger J."/>
            <person name="Bringaud F."/>
            <person name="Cadag E."/>
            <person name="Carlton J.M."/>
            <person name="Cerqueira G.C."/>
            <person name="Creasy T."/>
            <person name="Delcher A.L."/>
            <person name="Djikeng A."/>
            <person name="Embley T.M."/>
            <person name="Hauser C."/>
            <person name="Ivens A.C."/>
            <person name="Kummerfeld S.K."/>
            <person name="Pereira-Leal J.B."/>
            <person name="Nilsson D."/>
            <person name="Peterson J."/>
            <person name="Salzberg S.L."/>
            <person name="Shallom J."/>
            <person name="Silva J.C."/>
            <person name="Sundaram J."/>
            <person name="Westenberger S."/>
            <person name="White O."/>
            <person name="Melville S.E."/>
            <person name="Donelson J.E."/>
            <person name="Andersson B."/>
            <person name="Stuart K.D."/>
            <person name="Hall N."/>
        </authorList>
    </citation>
    <scope>NUCLEOTIDE SEQUENCE [LARGE SCALE GENOMIC DNA]</scope>
    <source>
        <strain evidence="2 3">927/4 GUTat10.1</strain>
    </source>
</reference>
<sequence>MLFSNSTVSSSMPLLFPLFYLFWLDTARSGALRSVTGKCVLLGTFTEYILPTASSMYSPLVVVCVCV</sequence>
<dbReference type="PaxDb" id="5691-EAN76592"/>
<dbReference type="KEGG" id="tbr:Tb09.160.3770"/>
<evidence type="ECO:0000313" key="3">
    <source>
        <dbReference type="Proteomes" id="UP000008524"/>
    </source>
</evidence>
<feature type="chain" id="PRO_5004222102" description="Secreted protein" evidence="1">
    <location>
        <begin position="30"/>
        <end position="67"/>
    </location>
</feature>
<evidence type="ECO:0000313" key="2">
    <source>
        <dbReference type="EMBL" id="EAN76592.1"/>
    </source>
</evidence>
<dbReference type="EMBL" id="CM000207">
    <property type="protein sequence ID" value="EAN76592.1"/>
    <property type="molecule type" value="Genomic_DNA"/>
</dbReference>
<dbReference type="RefSeq" id="XP_803833.1">
    <property type="nucleotide sequence ID" value="XM_798740.1"/>
</dbReference>
<dbReference type="AlphaFoldDB" id="Q38F28"/>